<feature type="compositionally biased region" description="Low complexity" evidence="1">
    <location>
        <begin position="133"/>
        <end position="151"/>
    </location>
</feature>
<accession>A0A2B7Y2Y0</accession>
<keyword evidence="2" id="KW-1133">Transmembrane helix</keyword>
<feature type="compositionally biased region" description="Polar residues" evidence="1">
    <location>
        <begin position="152"/>
        <end position="165"/>
    </location>
</feature>
<organism evidence="4 5">
    <name type="scientific">Polytolypa hystricis (strain UAMH7299)</name>
    <dbReference type="NCBI Taxonomy" id="1447883"/>
    <lineage>
        <taxon>Eukaryota</taxon>
        <taxon>Fungi</taxon>
        <taxon>Dikarya</taxon>
        <taxon>Ascomycota</taxon>
        <taxon>Pezizomycotina</taxon>
        <taxon>Eurotiomycetes</taxon>
        <taxon>Eurotiomycetidae</taxon>
        <taxon>Onygenales</taxon>
        <taxon>Onygenales incertae sedis</taxon>
        <taxon>Polytolypa</taxon>
    </lineage>
</organism>
<feature type="compositionally biased region" description="Low complexity" evidence="1">
    <location>
        <begin position="166"/>
        <end position="177"/>
    </location>
</feature>
<keyword evidence="2" id="KW-0812">Transmembrane</keyword>
<feature type="region of interest" description="Disordered" evidence="1">
    <location>
        <begin position="220"/>
        <end position="304"/>
    </location>
</feature>
<feature type="signal peptide" evidence="3">
    <location>
        <begin position="1"/>
        <end position="20"/>
    </location>
</feature>
<dbReference type="AlphaFoldDB" id="A0A2B7Y2Y0"/>
<evidence type="ECO:0000256" key="3">
    <source>
        <dbReference type="SAM" id="SignalP"/>
    </source>
</evidence>
<evidence type="ECO:0000313" key="4">
    <source>
        <dbReference type="EMBL" id="PGH15047.1"/>
    </source>
</evidence>
<keyword evidence="3" id="KW-0732">Signal</keyword>
<evidence type="ECO:0000313" key="5">
    <source>
        <dbReference type="Proteomes" id="UP000224634"/>
    </source>
</evidence>
<evidence type="ECO:0000256" key="2">
    <source>
        <dbReference type="SAM" id="Phobius"/>
    </source>
</evidence>
<dbReference type="Proteomes" id="UP000224634">
    <property type="component" value="Unassembled WGS sequence"/>
</dbReference>
<proteinExistence type="predicted"/>
<evidence type="ECO:0008006" key="6">
    <source>
        <dbReference type="Google" id="ProtNLM"/>
    </source>
</evidence>
<comment type="caution">
    <text evidence="4">The sequence shown here is derived from an EMBL/GenBank/DDBJ whole genome shotgun (WGS) entry which is preliminary data.</text>
</comment>
<dbReference type="PROSITE" id="PS51257">
    <property type="entry name" value="PROKAR_LIPOPROTEIN"/>
    <property type="match status" value="1"/>
</dbReference>
<keyword evidence="2" id="KW-0472">Membrane</keyword>
<keyword evidence="5" id="KW-1185">Reference proteome</keyword>
<feature type="transmembrane region" description="Helical" evidence="2">
    <location>
        <begin position="194"/>
        <end position="216"/>
    </location>
</feature>
<dbReference type="EMBL" id="PDNA01000086">
    <property type="protein sequence ID" value="PGH15047.1"/>
    <property type="molecule type" value="Genomic_DNA"/>
</dbReference>
<feature type="region of interest" description="Disordered" evidence="1">
    <location>
        <begin position="104"/>
        <end position="189"/>
    </location>
</feature>
<evidence type="ECO:0000256" key="1">
    <source>
        <dbReference type="SAM" id="MobiDB-lite"/>
    </source>
</evidence>
<dbReference type="STRING" id="1447883.A0A2B7Y2Y0"/>
<feature type="compositionally biased region" description="Low complexity" evidence="1">
    <location>
        <begin position="223"/>
        <end position="232"/>
    </location>
</feature>
<dbReference type="OrthoDB" id="4188303at2759"/>
<gene>
    <name evidence="4" type="ORF">AJ80_05672</name>
</gene>
<feature type="chain" id="PRO_5012134652" description="Mid2 domain-containing protein" evidence="3">
    <location>
        <begin position="21"/>
        <end position="304"/>
    </location>
</feature>
<name>A0A2B7Y2Y0_POLH7</name>
<feature type="compositionally biased region" description="Low complexity" evidence="1">
    <location>
        <begin position="111"/>
        <end position="124"/>
    </location>
</feature>
<sequence length="304" mass="32505">MKFLLLFAVNIFLFACTSHAWTFVWHDTDNDAHVELGTRSTDCSKIDMSKGKQYKWDPEDSEYCIHLFTDDKCKTRNGWSCLIWGPRNLGQPWVRSYLVNKEDGIGDDETTTTTSTTMKKPTATGSQSSKSESTNSASRGTTTTVTSTTLSKEASSTPQTSATAGPSQTTPAAAETAAPPPPSEGGSSLSGGEIAGVVIGTCAGVGIIAAFGLLAYRRRRSKNSSSPPNNNDRSPEYGGGVPPAPKPSYPTELDSKPTSPANYPPPPFSSEKEAVGYAKHPVELPDTSPMAEMPGSPGRPYWQR</sequence>
<reference evidence="4 5" key="1">
    <citation type="submission" date="2017-10" db="EMBL/GenBank/DDBJ databases">
        <title>Comparative genomics in systemic dimorphic fungi from Ajellomycetaceae.</title>
        <authorList>
            <person name="Munoz J.F."/>
            <person name="Mcewen J.G."/>
            <person name="Clay O.K."/>
            <person name="Cuomo C.A."/>
        </authorList>
    </citation>
    <scope>NUCLEOTIDE SEQUENCE [LARGE SCALE GENOMIC DNA]</scope>
    <source>
        <strain evidence="4 5">UAMH7299</strain>
    </source>
</reference>
<protein>
    <recommendedName>
        <fullName evidence="6">Mid2 domain-containing protein</fullName>
    </recommendedName>
</protein>